<dbReference type="Pfam" id="PF13858">
    <property type="entry name" value="DUF4199"/>
    <property type="match status" value="1"/>
</dbReference>
<keyword evidence="3" id="KW-1185">Reference proteome</keyword>
<organism evidence="2 3">
    <name type="scientific">Mucilaginibacter xinganensis</name>
    <dbReference type="NCBI Taxonomy" id="1234841"/>
    <lineage>
        <taxon>Bacteria</taxon>
        <taxon>Pseudomonadati</taxon>
        <taxon>Bacteroidota</taxon>
        <taxon>Sphingobacteriia</taxon>
        <taxon>Sphingobacteriales</taxon>
        <taxon>Sphingobacteriaceae</taxon>
        <taxon>Mucilaginibacter</taxon>
    </lineage>
</organism>
<feature type="transmembrane region" description="Helical" evidence="1">
    <location>
        <begin position="74"/>
        <end position="97"/>
    </location>
</feature>
<evidence type="ECO:0008006" key="4">
    <source>
        <dbReference type="Google" id="ProtNLM"/>
    </source>
</evidence>
<keyword evidence="1" id="KW-0812">Transmembrane</keyword>
<dbReference type="EMBL" id="CP022743">
    <property type="protein sequence ID" value="ASU34484.1"/>
    <property type="molecule type" value="Genomic_DNA"/>
</dbReference>
<dbReference type="KEGG" id="muc:MuYL_2597"/>
<protein>
    <recommendedName>
        <fullName evidence="4">DUF4199 domain-containing protein</fullName>
    </recommendedName>
</protein>
<dbReference type="Proteomes" id="UP000215002">
    <property type="component" value="Chromosome"/>
</dbReference>
<keyword evidence="1" id="KW-0472">Membrane</keyword>
<dbReference type="OrthoDB" id="1122768at2"/>
<dbReference type="InterPro" id="IPR025250">
    <property type="entry name" value="DUF4199"/>
</dbReference>
<keyword evidence="1" id="KW-1133">Transmembrane helix</keyword>
<evidence type="ECO:0000256" key="1">
    <source>
        <dbReference type="SAM" id="Phobius"/>
    </source>
</evidence>
<gene>
    <name evidence="2" type="ORF">MuYL_2597</name>
</gene>
<dbReference type="RefSeq" id="WP_094570832.1">
    <property type="nucleotide sequence ID" value="NZ_CP022743.1"/>
</dbReference>
<accession>A0A223NXR0</accession>
<evidence type="ECO:0000313" key="2">
    <source>
        <dbReference type="EMBL" id="ASU34484.1"/>
    </source>
</evidence>
<feature type="transmembrane region" description="Helical" evidence="1">
    <location>
        <begin position="139"/>
        <end position="165"/>
    </location>
</feature>
<evidence type="ECO:0000313" key="3">
    <source>
        <dbReference type="Proteomes" id="UP000215002"/>
    </source>
</evidence>
<dbReference type="AlphaFoldDB" id="A0A223NXR0"/>
<feature type="transmembrane region" description="Helical" evidence="1">
    <location>
        <begin position="12"/>
        <end position="32"/>
    </location>
</feature>
<reference evidence="2 3" key="1">
    <citation type="submission" date="2017-08" db="EMBL/GenBank/DDBJ databases">
        <title>Complete genome sequence of Mucilaginibacter sp. strain BJC16-A31.</title>
        <authorList>
            <consortium name="Henan University of Science and Technology"/>
            <person name="You X."/>
        </authorList>
    </citation>
    <scope>NUCLEOTIDE SEQUENCE [LARGE SCALE GENOMIC DNA]</scope>
    <source>
        <strain evidence="2 3">BJC16-A31</strain>
    </source>
</reference>
<sequence>MESITTPTPSKVALKWALIGVLASIVLTYVYQFLNIDANSPVKYVNYLFFILFLILSQKEFRDQLGGFVTFGQAFVEGLLFSVFYGIMVAIFTYIYFSFLSPSVWEQALAASQQKLEAGGNLSAEQIESAMNITRKYGVIIATVGIIIGTPIMGAIVALIGAAIFKKERSLFDMEQSDNNYTDPAV</sequence>
<name>A0A223NXR0_9SPHI</name>
<feature type="transmembrane region" description="Helical" evidence="1">
    <location>
        <begin position="44"/>
        <end position="62"/>
    </location>
</feature>
<proteinExistence type="predicted"/>